<evidence type="ECO:0000313" key="3">
    <source>
        <dbReference type="Proteomes" id="UP000467700"/>
    </source>
</evidence>
<dbReference type="OrthoDB" id="433955at2759"/>
<sequence>MPSLALQEKVPSHRRASDSEVDSFFGLHYQQVNLHYRKLNTMVEHSDKTNETDTLPPLGRVATPSTEQTRLVLHNLRNLYPFPTLPPSLAKWTIQHLVHDTSAPDSGYASAEEDEDEDFNTTPRHGNRPLRADPLERVLAIKWTGFVPRSDVWVTCDANDESEERGAILEDAVTLPSAFIGGEEQEDVSLTRTFIFPCTSGSHQKIRV</sequence>
<dbReference type="EMBL" id="CACVBS010000046">
    <property type="protein sequence ID" value="CAA7264993.1"/>
    <property type="molecule type" value="Genomic_DNA"/>
</dbReference>
<proteinExistence type="predicted"/>
<organism evidence="2 3">
    <name type="scientific">Cyclocybe aegerita</name>
    <name type="common">Black poplar mushroom</name>
    <name type="synonym">Agrocybe aegerita</name>
    <dbReference type="NCBI Taxonomy" id="1973307"/>
    <lineage>
        <taxon>Eukaryota</taxon>
        <taxon>Fungi</taxon>
        <taxon>Dikarya</taxon>
        <taxon>Basidiomycota</taxon>
        <taxon>Agaricomycotina</taxon>
        <taxon>Agaricomycetes</taxon>
        <taxon>Agaricomycetidae</taxon>
        <taxon>Agaricales</taxon>
        <taxon>Agaricineae</taxon>
        <taxon>Bolbitiaceae</taxon>
        <taxon>Cyclocybe</taxon>
    </lineage>
</organism>
<name>A0A8S0XK96_CYCAE</name>
<evidence type="ECO:0000313" key="2">
    <source>
        <dbReference type="EMBL" id="CAA7264993.1"/>
    </source>
</evidence>
<dbReference type="Proteomes" id="UP000467700">
    <property type="component" value="Unassembled WGS sequence"/>
</dbReference>
<protein>
    <submittedName>
        <fullName evidence="2">Uncharacterized protein</fullName>
    </submittedName>
</protein>
<dbReference type="AlphaFoldDB" id="A0A8S0XK96"/>
<feature type="region of interest" description="Disordered" evidence="1">
    <location>
        <begin position="103"/>
        <end position="130"/>
    </location>
</feature>
<reference evidence="2 3" key="1">
    <citation type="submission" date="2020-01" db="EMBL/GenBank/DDBJ databases">
        <authorList>
            <person name="Gupta K D."/>
        </authorList>
    </citation>
    <scope>NUCLEOTIDE SEQUENCE [LARGE SCALE GENOMIC DNA]</scope>
</reference>
<evidence type="ECO:0000256" key="1">
    <source>
        <dbReference type="SAM" id="MobiDB-lite"/>
    </source>
</evidence>
<keyword evidence="3" id="KW-1185">Reference proteome</keyword>
<comment type="caution">
    <text evidence="2">The sequence shown here is derived from an EMBL/GenBank/DDBJ whole genome shotgun (WGS) entry which is preliminary data.</text>
</comment>
<accession>A0A8S0XK96</accession>
<gene>
    <name evidence="2" type="ORF">AAE3_LOCUS7311</name>
</gene>